<dbReference type="OrthoDB" id="9798454at2"/>
<dbReference type="Gene3D" id="3.40.50.360">
    <property type="match status" value="1"/>
</dbReference>
<proteinExistence type="predicted"/>
<dbReference type="InterPro" id="IPR046980">
    <property type="entry name" value="KefG/KefF"/>
</dbReference>
<evidence type="ECO:0000259" key="2">
    <source>
        <dbReference type="Pfam" id="PF02525"/>
    </source>
</evidence>
<dbReference type="AlphaFoldDB" id="A0A5S5C650"/>
<dbReference type="PANTHER" id="PTHR47307">
    <property type="entry name" value="GLUTATHIONE-REGULATED POTASSIUM-EFFLUX SYSTEM ANCILLARY PROTEIN KEFG"/>
    <property type="match status" value="1"/>
</dbReference>
<dbReference type="EMBL" id="VNHS01000005">
    <property type="protein sequence ID" value="TYP74797.1"/>
    <property type="molecule type" value="Genomic_DNA"/>
</dbReference>
<dbReference type="RefSeq" id="WP_148930022.1">
    <property type="nucleotide sequence ID" value="NZ_VNHS01000005.1"/>
</dbReference>
<dbReference type="GO" id="GO:0009055">
    <property type="term" value="F:electron transfer activity"/>
    <property type="evidence" value="ECO:0007669"/>
    <property type="project" value="TreeGrafter"/>
</dbReference>
<dbReference type="PANTHER" id="PTHR47307:SF1">
    <property type="entry name" value="GLUTATHIONE-REGULATED POTASSIUM-EFFLUX SYSTEM ANCILLARY PROTEIN KEFG"/>
    <property type="match status" value="1"/>
</dbReference>
<dbReference type="InterPro" id="IPR029039">
    <property type="entry name" value="Flavoprotein-like_sf"/>
</dbReference>
<dbReference type="Proteomes" id="UP000323257">
    <property type="component" value="Unassembled WGS sequence"/>
</dbReference>
<protein>
    <submittedName>
        <fullName evidence="3">Putative NADPH-quinone reductase</fullName>
    </submittedName>
</protein>
<gene>
    <name evidence="3" type="ORF">BCM02_105344</name>
</gene>
<dbReference type="Pfam" id="PF02525">
    <property type="entry name" value="Flavodoxin_2"/>
    <property type="match status" value="1"/>
</dbReference>
<sequence>MKTLVIVVHPNLSASRINRAWSDGLEQHAGSVTVHKLYEAYPDRAIDVAREQQLLEAHDRIIFQFPLYWYSSPPLLKQWLDDVFQYGWAYGPDGDKLKGKQFGVAVSTYGPAAGYAADGLNRFTIREFLRPFEGVAHYVGASYLPVFSLSDVGNVTDEELARSAQDYAKFVTAEHVTV</sequence>
<keyword evidence="4" id="KW-1185">Reference proteome</keyword>
<dbReference type="SUPFAM" id="SSF52218">
    <property type="entry name" value="Flavoproteins"/>
    <property type="match status" value="1"/>
</dbReference>
<accession>A0A5S5C650</accession>
<comment type="caution">
    <text evidence="3">The sequence shown here is derived from an EMBL/GenBank/DDBJ whole genome shotgun (WGS) entry which is preliminary data.</text>
</comment>
<evidence type="ECO:0000313" key="3">
    <source>
        <dbReference type="EMBL" id="TYP74797.1"/>
    </source>
</evidence>
<dbReference type="InterPro" id="IPR003680">
    <property type="entry name" value="Flavodoxin_fold"/>
</dbReference>
<organism evidence="3 4">
    <name type="scientific">Paenibacillus methanolicus</name>
    <dbReference type="NCBI Taxonomy" id="582686"/>
    <lineage>
        <taxon>Bacteria</taxon>
        <taxon>Bacillati</taxon>
        <taxon>Bacillota</taxon>
        <taxon>Bacilli</taxon>
        <taxon>Bacillales</taxon>
        <taxon>Paenibacillaceae</taxon>
        <taxon>Paenibacillus</taxon>
    </lineage>
</organism>
<keyword evidence="1" id="KW-0560">Oxidoreductase</keyword>
<name>A0A5S5C650_9BACL</name>
<reference evidence="3 4" key="1">
    <citation type="submission" date="2019-07" db="EMBL/GenBank/DDBJ databases">
        <title>Genomic Encyclopedia of Type Strains, Phase III (KMG-III): the genomes of soil and plant-associated and newly described type strains.</title>
        <authorList>
            <person name="Whitman W."/>
        </authorList>
    </citation>
    <scope>NUCLEOTIDE SEQUENCE [LARGE SCALE GENOMIC DNA]</scope>
    <source>
        <strain evidence="3 4">BL24</strain>
    </source>
</reference>
<dbReference type="GO" id="GO:0010181">
    <property type="term" value="F:FMN binding"/>
    <property type="evidence" value="ECO:0007669"/>
    <property type="project" value="TreeGrafter"/>
</dbReference>
<feature type="domain" description="Flavodoxin-like fold" evidence="2">
    <location>
        <begin position="1"/>
        <end position="169"/>
    </location>
</feature>
<evidence type="ECO:0000256" key="1">
    <source>
        <dbReference type="ARBA" id="ARBA00023002"/>
    </source>
</evidence>
<evidence type="ECO:0000313" key="4">
    <source>
        <dbReference type="Proteomes" id="UP000323257"/>
    </source>
</evidence>
<dbReference type="GO" id="GO:0003955">
    <property type="term" value="F:NAD(P)H dehydrogenase (quinone) activity"/>
    <property type="evidence" value="ECO:0007669"/>
    <property type="project" value="TreeGrafter"/>
</dbReference>